<dbReference type="EMBL" id="JAHRIM010012312">
    <property type="protein sequence ID" value="MEQ2261186.1"/>
    <property type="molecule type" value="Genomic_DNA"/>
</dbReference>
<reference evidence="2 3" key="1">
    <citation type="submission" date="2021-06" db="EMBL/GenBank/DDBJ databases">
        <authorList>
            <person name="Palmer J.M."/>
        </authorList>
    </citation>
    <scope>NUCLEOTIDE SEQUENCE [LARGE SCALE GENOMIC DNA]</scope>
    <source>
        <strain evidence="2 3">XR_2019</strain>
        <tissue evidence="2">Muscle</tissue>
    </source>
</reference>
<dbReference type="PROSITE" id="PS50835">
    <property type="entry name" value="IG_LIKE"/>
    <property type="match status" value="1"/>
</dbReference>
<evidence type="ECO:0000313" key="2">
    <source>
        <dbReference type="EMBL" id="MEQ2261186.1"/>
    </source>
</evidence>
<dbReference type="SUPFAM" id="SSF48726">
    <property type="entry name" value="Immunoglobulin"/>
    <property type="match status" value="1"/>
</dbReference>
<comment type="caution">
    <text evidence="2">The sequence shown here is derived from an EMBL/GenBank/DDBJ whole genome shotgun (WGS) entry which is preliminary data.</text>
</comment>
<feature type="domain" description="Ig-like" evidence="1">
    <location>
        <begin position="1"/>
        <end position="74"/>
    </location>
</feature>
<sequence>HTDISGLEEVTVEDGESLVLQCHMRANPMVTSVTWKLNGSLVDLLTSSFIITSDGITSKLQINKVERSLHEGLYQFYNITVYKTSPTQRVTSPSCVESVVMWLRCGPPPNSNCEEKLGEREQLQQRKDDSHTYPFAVLQAVQSHQSWMGLEELW</sequence>
<dbReference type="InterPro" id="IPR036179">
    <property type="entry name" value="Ig-like_dom_sf"/>
</dbReference>
<keyword evidence="3" id="KW-1185">Reference proteome</keyword>
<protein>
    <recommendedName>
        <fullName evidence="1">Ig-like domain-containing protein</fullName>
    </recommendedName>
</protein>
<dbReference type="InterPro" id="IPR007110">
    <property type="entry name" value="Ig-like_dom"/>
</dbReference>
<gene>
    <name evidence="2" type="ORF">XENORESO_006909</name>
</gene>
<dbReference type="InterPro" id="IPR013783">
    <property type="entry name" value="Ig-like_fold"/>
</dbReference>
<feature type="non-terminal residue" evidence="2">
    <location>
        <position position="1"/>
    </location>
</feature>
<dbReference type="Proteomes" id="UP001444071">
    <property type="component" value="Unassembled WGS sequence"/>
</dbReference>
<organism evidence="2 3">
    <name type="scientific">Xenotaenia resolanae</name>
    <dbReference type="NCBI Taxonomy" id="208358"/>
    <lineage>
        <taxon>Eukaryota</taxon>
        <taxon>Metazoa</taxon>
        <taxon>Chordata</taxon>
        <taxon>Craniata</taxon>
        <taxon>Vertebrata</taxon>
        <taxon>Euteleostomi</taxon>
        <taxon>Actinopterygii</taxon>
        <taxon>Neopterygii</taxon>
        <taxon>Teleostei</taxon>
        <taxon>Neoteleostei</taxon>
        <taxon>Acanthomorphata</taxon>
        <taxon>Ovalentaria</taxon>
        <taxon>Atherinomorphae</taxon>
        <taxon>Cyprinodontiformes</taxon>
        <taxon>Goodeidae</taxon>
        <taxon>Xenotaenia</taxon>
    </lineage>
</organism>
<evidence type="ECO:0000259" key="1">
    <source>
        <dbReference type="PROSITE" id="PS50835"/>
    </source>
</evidence>
<dbReference type="Pfam" id="PF13927">
    <property type="entry name" value="Ig_3"/>
    <property type="match status" value="1"/>
</dbReference>
<proteinExistence type="predicted"/>
<name>A0ABV0VXR1_9TELE</name>
<accession>A0ABV0VXR1</accession>
<evidence type="ECO:0000313" key="3">
    <source>
        <dbReference type="Proteomes" id="UP001444071"/>
    </source>
</evidence>
<dbReference type="Gene3D" id="2.60.40.10">
    <property type="entry name" value="Immunoglobulins"/>
    <property type="match status" value="1"/>
</dbReference>